<evidence type="ECO:0000259" key="1">
    <source>
        <dbReference type="PROSITE" id="PS51733"/>
    </source>
</evidence>
<dbReference type="Pfam" id="PF21948">
    <property type="entry name" value="LplA-B_cat"/>
    <property type="match status" value="1"/>
</dbReference>
<dbReference type="PANTHER" id="PTHR43679:SF2">
    <property type="entry name" value="OCTANOYL-[GCVH]:PROTEIN N-OCTANOYLTRANSFERASE"/>
    <property type="match status" value="1"/>
</dbReference>
<dbReference type="PROSITE" id="PS51733">
    <property type="entry name" value="BPL_LPL_CATALYTIC"/>
    <property type="match status" value="1"/>
</dbReference>
<dbReference type="InterPro" id="IPR050664">
    <property type="entry name" value="Octanoyltrans_LipM/LipL"/>
</dbReference>
<dbReference type="PANTHER" id="PTHR43679">
    <property type="entry name" value="OCTANOYLTRANSFERASE LIPM-RELATED"/>
    <property type="match status" value="1"/>
</dbReference>
<proteinExistence type="predicted"/>
<dbReference type="Proteomes" id="UP000295525">
    <property type="component" value="Unassembled WGS sequence"/>
</dbReference>
<reference evidence="2 3" key="1">
    <citation type="submission" date="2019-03" db="EMBL/GenBank/DDBJ databases">
        <title>Genomic Encyclopedia of Type Strains, Phase IV (KMG-IV): sequencing the most valuable type-strain genomes for metagenomic binning, comparative biology and taxonomic classification.</title>
        <authorList>
            <person name="Goeker M."/>
        </authorList>
    </citation>
    <scope>NUCLEOTIDE SEQUENCE [LARGE SCALE GENOMIC DNA]</scope>
    <source>
        <strain evidence="2 3">DSM 24591</strain>
    </source>
</reference>
<dbReference type="InterPro" id="IPR045864">
    <property type="entry name" value="aa-tRNA-synth_II/BPL/LPL"/>
</dbReference>
<dbReference type="OrthoDB" id="7364083at2"/>
<dbReference type="Gene3D" id="3.30.930.10">
    <property type="entry name" value="Bira Bifunctional Protein, Domain 2"/>
    <property type="match status" value="1"/>
</dbReference>
<keyword evidence="2" id="KW-0436">Ligase</keyword>
<evidence type="ECO:0000313" key="3">
    <source>
        <dbReference type="Proteomes" id="UP000295525"/>
    </source>
</evidence>
<accession>A0A4R3MA32</accession>
<organism evidence="2 3">
    <name type="scientific">Paralcaligenes ureilyticus</name>
    <dbReference type="NCBI Taxonomy" id="627131"/>
    <lineage>
        <taxon>Bacteria</taxon>
        <taxon>Pseudomonadati</taxon>
        <taxon>Pseudomonadota</taxon>
        <taxon>Betaproteobacteria</taxon>
        <taxon>Burkholderiales</taxon>
        <taxon>Alcaligenaceae</taxon>
        <taxon>Paralcaligenes</taxon>
    </lineage>
</organism>
<dbReference type="AlphaFoldDB" id="A0A4R3MA32"/>
<name>A0A4R3MA32_9BURK</name>
<dbReference type="InterPro" id="IPR004143">
    <property type="entry name" value="BPL_LPL_catalytic"/>
</dbReference>
<comment type="caution">
    <text evidence="2">The sequence shown here is derived from an EMBL/GenBank/DDBJ whole genome shotgun (WGS) entry which is preliminary data.</text>
</comment>
<dbReference type="SUPFAM" id="SSF55681">
    <property type="entry name" value="Class II aaRS and biotin synthetases"/>
    <property type="match status" value="1"/>
</dbReference>
<sequence length="241" mass="26411">MPFKLITALPGEVQNARFDESLIATAAQEGPVASLWEAPQGLVVPRTYRRHECFDAVCARFAEQAWPITVRLSGGGVVPQGPGIINLSLAYAVEGPPLQHSDEAYRLICTLIQNALKPWEIETRIQAVEGSFCDGRYNLACGPENSAKKVVGTAQLWRRINLEHATVQVVLVHALLLAAVDARILTDRANQLEQQLGSDKRYDVARIASLYECLPGLPAMTLVDFVRGLKKSLSEQIEAIV</sequence>
<dbReference type="GO" id="GO:0016874">
    <property type="term" value="F:ligase activity"/>
    <property type="evidence" value="ECO:0007669"/>
    <property type="project" value="UniProtKB-KW"/>
</dbReference>
<keyword evidence="3" id="KW-1185">Reference proteome</keyword>
<gene>
    <name evidence="2" type="ORF">EDC26_105220</name>
</gene>
<feature type="domain" description="BPL/LPL catalytic" evidence="1">
    <location>
        <begin position="27"/>
        <end position="241"/>
    </location>
</feature>
<evidence type="ECO:0000313" key="2">
    <source>
        <dbReference type="EMBL" id="TCT08667.1"/>
    </source>
</evidence>
<dbReference type="EMBL" id="SMAJ01000005">
    <property type="protein sequence ID" value="TCT08667.1"/>
    <property type="molecule type" value="Genomic_DNA"/>
</dbReference>
<protein>
    <submittedName>
        <fullName evidence="2">Lipoate-protein ligase A</fullName>
    </submittedName>
</protein>
<dbReference type="RefSeq" id="WP_132581844.1">
    <property type="nucleotide sequence ID" value="NZ_SMAJ01000005.1"/>
</dbReference>